<dbReference type="EMBL" id="VUJU01014442">
    <property type="protein sequence ID" value="KAF0702078.1"/>
    <property type="molecule type" value="Genomic_DNA"/>
</dbReference>
<evidence type="ECO:0000313" key="2">
    <source>
        <dbReference type="EMBL" id="KAF0702078.1"/>
    </source>
</evidence>
<reference evidence="2 3" key="1">
    <citation type="submission" date="2019-08" db="EMBL/GenBank/DDBJ databases">
        <title>Whole genome of Aphis craccivora.</title>
        <authorList>
            <person name="Voronova N.V."/>
            <person name="Shulinski R.S."/>
            <person name="Bandarenka Y.V."/>
            <person name="Zhorov D.G."/>
            <person name="Warner D."/>
        </authorList>
    </citation>
    <scope>NUCLEOTIDE SEQUENCE [LARGE SCALE GENOMIC DNA]</scope>
    <source>
        <strain evidence="2">180601</strain>
        <tissue evidence="2">Whole Body</tissue>
    </source>
</reference>
<dbReference type="AlphaFoldDB" id="A0A6G0VMC2"/>
<keyword evidence="3" id="KW-1185">Reference proteome</keyword>
<evidence type="ECO:0000313" key="3">
    <source>
        <dbReference type="Proteomes" id="UP000478052"/>
    </source>
</evidence>
<feature type="non-terminal residue" evidence="2">
    <location>
        <position position="703"/>
    </location>
</feature>
<name>A0A6G0VMC2_APHCR</name>
<accession>A0A6G0VMC2</accession>
<comment type="caution">
    <text evidence="2">The sequence shown here is derived from an EMBL/GenBank/DDBJ whole genome shotgun (WGS) entry which is preliminary data.</text>
</comment>
<dbReference type="Pfam" id="PF14291">
    <property type="entry name" value="DUF4371"/>
    <property type="match status" value="1"/>
</dbReference>
<sequence>MNSKVSNELFVHYASLEPCQPSKSQLSGSKFPTKQQGDRLRSFHEKYYFKEISHGNFVKRNWLSYSPSTDCIFCIVCKLFGLPNGKHDQFSKLGTNDWRHISYKIKAHESAPEHLQSEIRRVMFTSQLRVDIQLLSASNSQVAENREIVKIIFEALLYLARQNNAFRGHDEHWSSSNQGNFLELVKLLGKYNPLLSAHLSKIQSVQKNRLTFLSNVSQNNMLSVMSEMVREEILKRVKQAGVFSIIIDTTTDVSNLEQFSLVLRYINEEGETEERLIAMKVAHDSTGLGMFNVFCDICDKYNIDWETKLCAQSYDGAASMQGQYSGVRSYVQEKNPNAIYVWCFAHVLNLVVVDTCDKCSSVRNFFGEVQSLITYMRARKRTATFLEQQTKCYPSERPCRIKNFSTTRWTSHDRALSVISKKYLAFLKTLEELINSTDRETSSTASNLYKIITSFKFILNLFLMENIFSYTTPLSIYLQSSSIDFIQAITMVDVCAKKLSDLRNQQSLNILITKTKSFVNEIGLVECELPNIRSRRRKLLPGEVVSDEIIINPYDQFKIEVYYVVLDQVNTSIISRFEGARGILSNLSLLSFDRLKATGEGTEISDDNFIALKNWIPSLNLDNLKMEYSIFARSFIKLYYGMNLSNIKSNNELIIESENKTNSDSDSSNNLDNEEGIMKKLSATEILKILCSYNLVVAFPNLF</sequence>
<dbReference type="InterPro" id="IPR012337">
    <property type="entry name" value="RNaseH-like_sf"/>
</dbReference>
<dbReference type="SUPFAM" id="SSF53098">
    <property type="entry name" value="Ribonuclease H-like"/>
    <property type="match status" value="1"/>
</dbReference>
<proteinExistence type="predicted"/>
<dbReference type="InterPro" id="IPR025398">
    <property type="entry name" value="DUF4371"/>
</dbReference>
<protein>
    <submittedName>
        <fullName evidence="2">Zinc finger MYM-type protein 1-like</fullName>
    </submittedName>
</protein>
<dbReference type="PANTHER" id="PTHR45749">
    <property type="match status" value="1"/>
</dbReference>
<evidence type="ECO:0000259" key="1">
    <source>
        <dbReference type="Pfam" id="PF14291"/>
    </source>
</evidence>
<gene>
    <name evidence="2" type="ORF">FWK35_00037986</name>
</gene>
<dbReference type="Proteomes" id="UP000478052">
    <property type="component" value="Unassembled WGS sequence"/>
</dbReference>
<dbReference type="OrthoDB" id="6622713at2759"/>
<organism evidence="2 3">
    <name type="scientific">Aphis craccivora</name>
    <name type="common">Cowpea aphid</name>
    <dbReference type="NCBI Taxonomy" id="307492"/>
    <lineage>
        <taxon>Eukaryota</taxon>
        <taxon>Metazoa</taxon>
        <taxon>Ecdysozoa</taxon>
        <taxon>Arthropoda</taxon>
        <taxon>Hexapoda</taxon>
        <taxon>Insecta</taxon>
        <taxon>Pterygota</taxon>
        <taxon>Neoptera</taxon>
        <taxon>Paraneoptera</taxon>
        <taxon>Hemiptera</taxon>
        <taxon>Sternorrhyncha</taxon>
        <taxon>Aphidomorpha</taxon>
        <taxon>Aphidoidea</taxon>
        <taxon>Aphididae</taxon>
        <taxon>Aphidini</taxon>
        <taxon>Aphis</taxon>
        <taxon>Aphis</taxon>
    </lineage>
</organism>
<dbReference type="PANTHER" id="PTHR45749:SF21">
    <property type="entry name" value="DUF4371 DOMAIN-CONTAINING PROTEIN"/>
    <property type="match status" value="1"/>
</dbReference>
<feature type="domain" description="DUF4371" evidence="1">
    <location>
        <begin position="158"/>
        <end position="326"/>
    </location>
</feature>